<dbReference type="STRING" id="485917.Phep_0631"/>
<sequence>MQSLFFIAILPPSSISNAIDEIRKQCAMDYRVYSALKPPVHITLIPPFNLAPVLEHKLISSLEQCRNFQPFEQELKDYAGFSPRVVFINALKNPGITALHKILRKHLKIYLEKDPGSIKPHITIAYRDVEPIIYEQIMEAYSKRRFNAHFTVSKFALLKHDGKKWNLFREFESRPQEEQYKMNL</sequence>
<dbReference type="InterPro" id="IPR009097">
    <property type="entry name" value="Cyclic_Pdiesterase"/>
</dbReference>
<dbReference type="eggNOG" id="COG1514">
    <property type="taxonomic scope" value="Bacteria"/>
</dbReference>
<dbReference type="SUPFAM" id="SSF55144">
    <property type="entry name" value="LigT-like"/>
    <property type="match status" value="1"/>
</dbReference>
<dbReference type="GO" id="GO:0016874">
    <property type="term" value="F:ligase activity"/>
    <property type="evidence" value="ECO:0007669"/>
    <property type="project" value="UniProtKB-KW"/>
</dbReference>
<protein>
    <submittedName>
        <fullName evidence="1">2'-5' RNA ligase</fullName>
    </submittedName>
</protein>
<accession>C6Y0U2</accession>
<evidence type="ECO:0000313" key="1">
    <source>
        <dbReference type="EMBL" id="ACU02853.1"/>
    </source>
</evidence>
<dbReference type="Proteomes" id="UP000000852">
    <property type="component" value="Chromosome"/>
</dbReference>
<proteinExistence type="predicted"/>
<dbReference type="PANTHER" id="PTHR40037:SF1">
    <property type="entry name" value="PHOSPHOESTERASE SAOUHSC_00951-RELATED"/>
    <property type="match status" value="1"/>
</dbReference>
<dbReference type="InterPro" id="IPR050580">
    <property type="entry name" value="2H_phosphoesterase_YjcG-like"/>
</dbReference>
<dbReference type="EMBL" id="CP001681">
    <property type="protein sequence ID" value="ACU02853.1"/>
    <property type="molecule type" value="Genomic_DNA"/>
</dbReference>
<dbReference type="RefSeq" id="WP_012780799.1">
    <property type="nucleotide sequence ID" value="NC_013061.1"/>
</dbReference>
<gene>
    <name evidence="1" type="ordered locus">Phep_0631</name>
</gene>
<dbReference type="OrthoDB" id="1951600at2"/>
<dbReference type="AlphaFoldDB" id="C6Y0U2"/>
<keyword evidence="1" id="KW-0436">Ligase</keyword>
<dbReference type="KEGG" id="phe:Phep_0631"/>
<keyword evidence="2" id="KW-1185">Reference proteome</keyword>
<name>C6Y0U2_PEDHD</name>
<dbReference type="HOGENOM" id="CLU_100506_0_0_10"/>
<organism evidence="1 2">
    <name type="scientific">Pedobacter heparinus (strain ATCC 13125 / DSM 2366 / CIP 104194 / JCM 7457 / NBRC 12017 / NCIMB 9290 / NRRL B-14731 / HIM 762-3)</name>
    <dbReference type="NCBI Taxonomy" id="485917"/>
    <lineage>
        <taxon>Bacteria</taxon>
        <taxon>Pseudomonadati</taxon>
        <taxon>Bacteroidota</taxon>
        <taxon>Sphingobacteriia</taxon>
        <taxon>Sphingobacteriales</taxon>
        <taxon>Sphingobacteriaceae</taxon>
        <taxon>Pedobacter</taxon>
    </lineage>
</organism>
<evidence type="ECO:0000313" key="2">
    <source>
        <dbReference type="Proteomes" id="UP000000852"/>
    </source>
</evidence>
<dbReference type="PANTHER" id="PTHR40037">
    <property type="entry name" value="PHOSPHOESTERASE YJCG-RELATED"/>
    <property type="match status" value="1"/>
</dbReference>
<dbReference type="Pfam" id="PF13563">
    <property type="entry name" value="2_5_RNA_ligase2"/>
    <property type="match status" value="1"/>
</dbReference>
<dbReference type="Gene3D" id="3.90.1140.10">
    <property type="entry name" value="Cyclic phosphodiesterase"/>
    <property type="match status" value="1"/>
</dbReference>
<reference evidence="1 2" key="1">
    <citation type="journal article" date="2009" name="Stand. Genomic Sci.">
        <title>Complete genome sequence of Pedobacter heparinus type strain (HIM 762-3).</title>
        <authorList>
            <person name="Han C."/>
            <person name="Spring S."/>
            <person name="Lapidus A."/>
            <person name="Del Rio T.G."/>
            <person name="Tice H."/>
            <person name="Copeland A."/>
            <person name="Cheng J.F."/>
            <person name="Lucas S."/>
            <person name="Chen F."/>
            <person name="Nolan M."/>
            <person name="Bruce D."/>
            <person name="Goodwin L."/>
            <person name="Pitluck S."/>
            <person name="Ivanova N."/>
            <person name="Mavromatis K."/>
            <person name="Mikhailova N."/>
            <person name="Pati A."/>
            <person name="Chen A."/>
            <person name="Palaniappan K."/>
            <person name="Land M."/>
            <person name="Hauser L."/>
            <person name="Chang Y.J."/>
            <person name="Jeffries C.C."/>
            <person name="Saunders E."/>
            <person name="Chertkov O."/>
            <person name="Brettin T."/>
            <person name="Goker M."/>
            <person name="Rohde M."/>
            <person name="Bristow J."/>
            <person name="Eisen J.A."/>
            <person name="Markowitz V."/>
            <person name="Hugenholtz P."/>
            <person name="Kyrpides N.C."/>
            <person name="Klenk H.P."/>
            <person name="Detter J.C."/>
        </authorList>
    </citation>
    <scope>NUCLEOTIDE SEQUENCE [LARGE SCALE GENOMIC DNA]</scope>
    <source>
        <strain evidence="2">ATCC 13125 / DSM 2366 / CIP 104194 / JCM 7457 / NBRC 12017 / NCIMB 9290 / NRRL B-14731 / HIM 762-3</strain>
    </source>
</reference>